<proteinExistence type="predicted"/>
<organism evidence="1">
    <name type="scientific">Siphoviridae sp. ctHip2</name>
    <dbReference type="NCBI Taxonomy" id="2827830"/>
    <lineage>
        <taxon>Viruses</taxon>
        <taxon>Duplodnaviria</taxon>
        <taxon>Heunggongvirae</taxon>
        <taxon>Uroviricota</taxon>
        <taxon>Caudoviricetes</taxon>
    </lineage>
</organism>
<protein>
    <submittedName>
        <fullName evidence="1">Uncharacterized protein</fullName>
    </submittedName>
</protein>
<dbReference type="EMBL" id="BK032497">
    <property type="protein sequence ID" value="DAF42735.1"/>
    <property type="molecule type" value="Genomic_DNA"/>
</dbReference>
<reference evidence="1" key="1">
    <citation type="journal article" date="2021" name="Proc. Natl. Acad. Sci. U.S.A.">
        <title>A Catalog of Tens of Thousands of Viruses from Human Metagenomes Reveals Hidden Associations with Chronic Diseases.</title>
        <authorList>
            <person name="Tisza M.J."/>
            <person name="Buck C.B."/>
        </authorList>
    </citation>
    <scope>NUCLEOTIDE SEQUENCE</scope>
    <source>
        <strain evidence="1">CtHip2</strain>
    </source>
</reference>
<sequence length="127" mass="15125">MKNELNESNVERIKLKRALSPLEKTLEGDNLKIYENLSYDSKLKSLNLEVISKLDKFNDVYISAVYDDELDEIIILYHVHRKFFNDCTLYKKISRVRAEKDLYKIIFELLKEHNADPTIIKEKIIFE</sequence>
<evidence type="ECO:0000313" key="1">
    <source>
        <dbReference type="EMBL" id="DAF42735.1"/>
    </source>
</evidence>
<name>A0A8S5RVZ4_9CAUD</name>
<accession>A0A8S5RVZ4</accession>